<sequence length="67" mass="7693">MQRKLERVNHGLSCNCNRMRETVVIDGVEIVSEYTVDEEHGNELSEETWRMILSQINAKKTEVSAGK</sequence>
<evidence type="ECO:0000313" key="2">
    <source>
        <dbReference type="Proteomes" id="UP000475928"/>
    </source>
</evidence>
<keyword evidence="2" id="KW-1185">Reference proteome</keyword>
<dbReference type="AlphaFoldDB" id="A0A6A0BBN4"/>
<name>A0A6A0BBN4_9LACT</name>
<proteinExistence type="predicted"/>
<accession>A0A6A0BBN4</accession>
<dbReference type="EMBL" id="BLLH01000011">
    <property type="protein sequence ID" value="GFH41247.1"/>
    <property type="molecule type" value="Genomic_DNA"/>
</dbReference>
<reference evidence="1 2" key="1">
    <citation type="submission" date="2020-02" db="EMBL/GenBank/DDBJ databases">
        <title>Draft genome sequence of Lactococcus sp. Hs20B0-1.</title>
        <authorList>
            <person name="Noda S."/>
            <person name="Yuki M."/>
            <person name="Ohkuma M."/>
        </authorList>
    </citation>
    <scope>NUCLEOTIDE SEQUENCE [LARGE SCALE GENOMIC DNA]</scope>
    <source>
        <strain evidence="1 2">Hs20B0-1</strain>
    </source>
</reference>
<protein>
    <submittedName>
        <fullName evidence="1">Uncharacterized protein</fullName>
    </submittedName>
</protein>
<dbReference type="Proteomes" id="UP000475928">
    <property type="component" value="Unassembled WGS sequence"/>
</dbReference>
<comment type="caution">
    <text evidence="1">The sequence shown here is derived from an EMBL/GenBank/DDBJ whole genome shotgun (WGS) entry which is preliminary data.</text>
</comment>
<organism evidence="1 2">
    <name type="scientific">Pseudolactococcus insecticola</name>
    <dbReference type="NCBI Taxonomy" id="2709158"/>
    <lineage>
        <taxon>Bacteria</taxon>
        <taxon>Bacillati</taxon>
        <taxon>Bacillota</taxon>
        <taxon>Bacilli</taxon>
        <taxon>Lactobacillales</taxon>
        <taxon>Streptococcaceae</taxon>
        <taxon>Pseudolactococcus</taxon>
    </lineage>
</organism>
<evidence type="ECO:0000313" key="1">
    <source>
        <dbReference type="EMBL" id="GFH41247.1"/>
    </source>
</evidence>
<gene>
    <name evidence="1" type="ORF">Hs20B_16450</name>
</gene>